<evidence type="ECO:0000313" key="6">
    <source>
        <dbReference type="EMBL" id="NEM90956.1"/>
    </source>
</evidence>
<dbReference type="RefSeq" id="WP_163472656.1">
    <property type="nucleotide sequence ID" value="NZ_JAAGWZ010000002.1"/>
</dbReference>
<evidence type="ECO:0000313" key="7">
    <source>
        <dbReference type="Proteomes" id="UP000479756"/>
    </source>
</evidence>
<name>A0A7C9TPT7_9MICO</name>
<dbReference type="EMBL" id="JAAGWZ010000002">
    <property type="protein sequence ID" value="NEM90956.1"/>
    <property type="molecule type" value="Genomic_DNA"/>
</dbReference>
<evidence type="ECO:0000256" key="3">
    <source>
        <dbReference type="ARBA" id="ARBA00022989"/>
    </source>
</evidence>
<keyword evidence="2 5" id="KW-0812">Transmembrane</keyword>
<feature type="transmembrane region" description="Helical" evidence="5">
    <location>
        <begin position="71"/>
        <end position="89"/>
    </location>
</feature>
<dbReference type="InterPro" id="IPR003339">
    <property type="entry name" value="ABC/ECF_trnsptr_transmembrane"/>
</dbReference>
<evidence type="ECO:0000256" key="1">
    <source>
        <dbReference type="ARBA" id="ARBA00004141"/>
    </source>
</evidence>
<keyword evidence="4 5" id="KW-0472">Membrane</keyword>
<keyword evidence="7" id="KW-1185">Reference proteome</keyword>
<feature type="transmembrane region" description="Helical" evidence="5">
    <location>
        <begin position="21"/>
        <end position="51"/>
    </location>
</feature>
<keyword evidence="3 5" id="KW-1133">Transmembrane helix</keyword>
<evidence type="ECO:0000256" key="2">
    <source>
        <dbReference type="ARBA" id="ARBA00022692"/>
    </source>
</evidence>
<dbReference type="AlphaFoldDB" id="A0A7C9TPT7"/>
<sequence length="198" mass="20803">MIALYRTGTGPLHRLAAGPKLLLFAVIALTLSLLAPTLWMLGAALALVVAVYAVAGLGARELGRQLWTSRWLIVIMLVPQLIVLPPVVAVANTGRVVAIILLAAAVTLTTRVPAVIEATERGLGWTRRFGGNPALVGLVLALTITTIPVIAGFATVIREAQAARGARMRLTTFVVPLLVMSLRHADDLGDALAARGVE</sequence>
<proteinExistence type="predicted"/>
<accession>A0A7C9TPT7</accession>
<evidence type="ECO:0000256" key="5">
    <source>
        <dbReference type="SAM" id="Phobius"/>
    </source>
</evidence>
<feature type="transmembrane region" description="Helical" evidence="5">
    <location>
        <begin position="134"/>
        <end position="157"/>
    </location>
</feature>
<dbReference type="Proteomes" id="UP000479756">
    <property type="component" value="Unassembled WGS sequence"/>
</dbReference>
<dbReference type="GO" id="GO:0005886">
    <property type="term" value="C:plasma membrane"/>
    <property type="evidence" value="ECO:0007669"/>
    <property type="project" value="UniProtKB-ARBA"/>
</dbReference>
<gene>
    <name evidence="6" type="ORF">G3T37_06260</name>
</gene>
<organism evidence="6 7">
    <name type="scientific">Galbitalea soli</name>
    <dbReference type="NCBI Taxonomy" id="1268042"/>
    <lineage>
        <taxon>Bacteria</taxon>
        <taxon>Bacillati</taxon>
        <taxon>Actinomycetota</taxon>
        <taxon>Actinomycetes</taxon>
        <taxon>Micrococcales</taxon>
        <taxon>Microbacteriaceae</taxon>
        <taxon>Galbitalea</taxon>
    </lineage>
</organism>
<feature type="transmembrane region" description="Helical" evidence="5">
    <location>
        <begin position="96"/>
        <end position="114"/>
    </location>
</feature>
<protein>
    <submittedName>
        <fullName evidence="6">Energy-coupling factor transporter transmembrane protein EcfT</fullName>
    </submittedName>
</protein>
<comment type="subcellular location">
    <subcellularLocation>
        <location evidence="1">Membrane</location>
        <topology evidence="1">Multi-pass membrane protein</topology>
    </subcellularLocation>
</comment>
<evidence type="ECO:0000256" key="4">
    <source>
        <dbReference type="ARBA" id="ARBA00023136"/>
    </source>
</evidence>
<comment type="caution">
    <text evidence="6">The sequence shown here is derived from an EMBL/GenBank/DDBJ whole genome shotgun (WGS) entry which is preliminary data.</text>
</comment>
<reference evidence="6 7" key="1">
    <citation type="journal article" date="2014" name="Int. J. Syst. Evol. Microbiol.">
        <title>Description of Galbitalea soli gen. nov., sp. nov., and Frondihabitans sucicola sp. nov.</title>
        <authorList>
            <person name="Kim S.J."/>
            <person name="Lim J.M."/>
            <person name="Ahn J.H."/>
            <person name="Weon H.Y."/>
            <person name="Hamada M."/>
            <person name="Suzuki K."/>
            <person name="Ahn T.Y."/>
            <person name="Kwon S.W."/>
        </authorList>
    </citation>
    <scope>NUCLEOTIDE SEQUENCE [LARGE SCALE GENOMIC DNA]</scope>
    <source>
        <strain evidence="6 7">NBRC 108727</strain>
    </source>
</reference>
<dbReference type="CDD" id="cd16914">
    <property type="entry name" value="EcfT"/>
    <property type="match status" value="1"/>
</dbReference>